<feature type="compositionally biased region" description="Basic and acidic residues" evidence="1">
    <location>
        <begin position="57"/>
        <end position="89"/>
    </location>
</feature>
<reference evidence="4" key="1">
    <citation type="journal article" date="2019" name="Int. J. Syst. Evol. Microbiol.">
        <title>The Global Catalogue of Microorganisms (GCM) 10K type strain sequencing project: providing services to taxonomists for standard genome sequencing and annotation.</title>
        <authorList>
            <consortium name="The Broad Institute Genomics Platform"/>
            <consortium name="The Broad Institute Genome Sequencing Center for Infectious Disease"/>
            <person name="Wu L."/>
            <person name="Ma J."/>
        </authorList>
    </citation>
    <scope>NUCLEOTIDE SEQUENCE [LARGE SCALE GENOMIC DNA]</scope>
    <source>
        <strain evidence="4">JCM 11269</strain>
    </source>
</reference>
<evidence type="ECO:0000256" key="2">
    <source>
        <dbReference type="SAM" id="Phobius"/>
    </source>
</evidence>
<keyword evidence="2" id="KW-0472">Membrane</keyword>
<evidence type="ECO:0000256" key="1">
    <source>
        <dbReference type="SAM" id="MobiDB-lite"/>
    </source>
</evidence>
<organism evidence="3 4">
    <name type="scientific">Streptomyces thermogriseus</name>
    <dbReference type="NCBI Taxonomy" id="75292"/>
    <lineage>
        <taxon>Bacteria</taxon>
        <taxon>Bacillati</taxon>
        <taxon>Actinomycetota</taxon>
        <taxon>Actinomycetes</taxon>
        <taxon>Kitasatosporales</taxon>
        <taxon>Streptomycetaceae</taxon>
        <taxon>Streptomyces</taxon>
    </lineage>
</organism>
<gene>
    <name evidence="3" type="ORF">GCM10009564_27220</name>
</gene>
<dbReference type="EMBL" id="BAAAHU010000024">
    <property type="protein sequence ID" value="GAA1010108.1"/>
    <property type="molecule type" value="Genomic_DNA"/>
</dbReference>
<keyword evidence="2" id="KW-1133">Transmembrane helix</keyword>
<keyword evidence="4" id="KW-1185">Reference proteome</keyword>
<name>A0ABP4DHL9_9ACTN</name>
<evidence type="ECO:0000313" key="4">
    <source>
        <dbReference type="Proteomes" id="UP001501072"/>
    </source>
</evidence>
<accession>A0ABP4DHL9</accession>
<proteinExistence type="predicted"/>
<sequence length="89" mass="9167">MPCLAVRIAFLVALEAPGGGMSSTAEPIGAAAALLGLGLLTLRGARGITRRRPFGVEWEKPGEPGEPAEGEREGRENAGSREEGRRGAG</sequence>
<protein>
    <submittedName>
        <fullName evidence="3">Uncharacterized protein</fullName>
    </submittedName>
</protein>
<feature type="region of interest" description="Disordered" evidence="1">
    <location>
        <begin position="52"/>
        <end position="89"/>
    </location>
</feature>
<keyword evidence="2" id="KW-0812">Transmembrane</keyword>
<comment type="caution">
    <text evidence="3">The sequence shown here is derived from an EMBL/GenBank/DDBJ whole genome shotgun (WGS) entry which is preliminary data.</text>
</comment>
<feature type="transmembrane region" description="Helical" evidence="2">
    <location>
        <begin position="28"/>
        <end position="45"/>
    </location>
</feature>
<evidence type="ECO:0000313" key="3">
    <source>
        <dbReference type="EMBL" id="GAA1010108.1"/>
    </source>
</evidence>
<dbReference type="Proteomes" id="UP001501072">
    <property type="component" value="Unassembled WGS sequence"/>
</dbReference>